<feature type="domain" description="SH3" evidence="5">
    <location>
        <begin position="1686"/>
        <end position="1745"/>
    </location>
</feature>
<keyword evidence="7" id="KW-1185">Reference proteome</keyword>
<dbReference type="SUPFAM" id="SSF50044">
    <property type="entry name" value="SH3-domain"/>
    <property type="match status" value="3"/>
</dbReference>
<evidence type="ECO:0000256" key="2">
    <source>
        <dbReference type="ARBA" id="ARBA00022737"/>
    </source>
</evidence>
<keyword evidence="1 3" id="KW-0728">SH3 domain</keyword>
<evidence type="ECO:0000259" key="5">
    <source>
        <dbReference type="PROSITE" id="PS50002"/>
    </source>
</evidence>
<feature type="compositionally biased region" description="Low complexity" evidence="4">
    <location>
        <begin position="948"/>
        <end position="961"/>
    </location>
</feature>
<feature type="domain" description="SH3" evidence="5">
    <location>
        <begin position="1876"/>
        <end position="1935"/>
    </location>
</feature>
<dbReference type="PROSITE" id="PS50002">
    <property type="entry name" value="SH3"/>
    <property type="match status" value="3"/>
</dbReference>
<dbReference type="CDD" id="cd11781">
    <property type="entry name" value="SH3_Sorbs_1"/>
    <property type="match status" value="1"/>
</dbReference>
<dbReference type="CDD" id="cd11780">
    <property type="entry name" value="SH3_Sorbs_3"/>
    <property type="match status" value="1"/>
</dbReference>
<feature type="region of interest" description="Disordered" evidence="4">
    <location>
        <begin position="1"/>
        <end position="25"/>
    </location>
</feature>
<reference evidence="6" key="1">
    <citation type="submission" date="2023-11" db="EMBL/GenBank/DDBJ databases">
        <title>Genome assemblies of two species of porcelain crab, Petrolisthes cinctipes and Petrolisthes manimaculis (Anomura: Porcellanidae).</title>
        <authorList>
            <person name="Angst P."/>
        </authorList>
    </citation>
    <scope>NUCLEOTIDE SEQUENCE</scope>
    <source>
        <strain evidence="6">PB745_02</strain>
        <tissue evidence="6">Gill</tissue>
    </source>
</reference>
<dbReference type="PRINTS" id="PR00452">
    <property type="entry name" value="SH3DOMAIN"/>
</dbReference>
<dbReference type="PRINTS" id="PR00499">
    <property type="entry name" value="P67PHOX"/>
</dbReference>
<accession>A0AAE1QKA6</accession>
<feature type="region of interest" description="Disordered" evidence="4">
    <location>
        <begin position="927"/>
        <end position="966"/>
    </location>
</feature>
<dbReference type="FunFam" id="2.30.30.40:FF:000001">
    <property type="entry name" value="Sorbin and SH3 domain-containing protein 1 isoform 2"/>
    <property type="match status" value="1"/>
</dbReference>
<protein>
    <recommendedName>
        <fullName evidence="5">SH3 domain-containing protein</fullName>
    </recommendedName>
</protein>
<dbReference type="CDD" id="cd11782">
    <property type="entry name" value="SH3_Sorbs_2"/>
    <property type="match status" value="1"/>
</dbReference>
<feature type="region of interest" description="Disordered" evidence="4">
    <location>
        <begin position="96"/>
        <end position="141"/>
    </location>
</feature>
<feature type="compositionally biased region" description="Low complexity" evidence="4">
    <location>
        <begin position="1007"/>
        <end position="1021"/>
    </location>
</feature>
<dbReference type="Proteomes" id="UP001292094">
    <property type="component" value="Unassembled WGS sequence"/>
</dbReference>
<feature type="compositionally biased region" description="Basic and acidic residues" evidence="4">
    <location>
        <begin position="563"/>
        <end position="573"/>
    </location>
</feature>
<feature type="region of interest" description="Disordered" evidence="4">
    <location>
        <begin position="1216"/>
        <end position="1240"/>
    </location>
</feature>
<feature type="region of interest" description="Disordered" evidence="4">
    <location>
        <begin position="257"/>
        <end position="315"/>
    </location>
</feature>
<feature type="compositionally biased region" description="Polar residues" evidence="4">
    <location>
        <begin position="467"/>
        <end position="481"/>
    </location>
</feature>
<feature type="compositionally biased region" description="Basic and acidic residues" evidence="4">
    <location>
        <begin position="96"/>
        <end position="107"/>
    </location>
</feature>
<feature type="compositionally biased region" description="Polar residues" evidence="4">
    <location>
        <begin position="1462"/>
        <end position="1473"/>
    </location>
</feature>
<name>A0AAE1QKA6_9EUCA</name>
<feature type="compositionally biased region" description="Polar residues" evidence="4">
    <location>
        <begin position="439"/>
        <end position="460"/>
    </location>
</feature>
<gene>
    <name evidence="6" type="ORF">Pmani_001602</name>
</gene>
<dbReference type="PANTHER" id="PTHR14167:SF116">
    <property type="entry name" value="CAP, ISOFORM AC"/>
    <property type="match status" value="1"/>
</dbReference>
<feature type="region of interest" description="Disordered" evidence="4">
    <location>
        <begin position="1366"/>
        <end position="1412"/>
    </location>
</feature>
<dbReference type="SMART" id="SM00326">
    <property type="entry name" value="SH3"/>
    <property type="match status" value="3"/>
</dbReference>
<proteinExistence type="predicted"/>
<evidence type="ECO:0000256" key="1">
    <source>
        <dbReference type="ARBA" id="ARBA00022443"/>
    </source>
</evidence>
<feature type="region of interest" description="Disordered" evidence="4">
    <location>
        <begin position="1445"/>
        <end position="1473"/>
    </location>
</feature>
<feature type="region of interest" description="Disordered" evidence="4">
    <location>
        <begin position="1092"/>
        <end position="1116"/>
    </location>
</feature>
<dbReference type="InterPro" id="IPR001452">
    <property type="entry name" value="SH3_domain"/>
</dbReference>
<feature type="compositionally biased region" description="Basic and acidic residues" evidence="4">
    <location>
        <begin position="530"/>
        <end position="539"/>
    </location>
</feature>
<dbReference type="InterPro" id="IPR050384">
    <property type="entry name" value="Endophilin_SH3RF"/>
</dbReference>
<feature type="compositionally biased region" description="Polar residues" evidence="4">
    <location>
        <begin position="341"/>
        <end position="356"/>
    </location>
</feature>
<feature type="region of interest" description="Disordered" evidence="4">
    <location>
        <begin position="1815"/>
        <end position="1834"/>
    </location>
</feature>
<feature type="compositionally biased region" description="Basic and acidic residues" evidence="4">
    <location>
        <begin position="357"/>
        <end position="384"/>
    </location>
</feature>
<dbReference type="InterPro" id="IPR036028">
    <property type="entry name" value="SH3-like_dom_sf"/>
</dbReference>
<sequence>MTSSLTNPQPLFSSNRNTSRYVHQPGRIEDYVPGYSSLSEKEFKRNPEVEVNLEAKSQEPPASSANHRIGSQMSMTHALKESGYESDSTLVFKKREDARRQAPDPRKTSQVYRQIQRGGDIPFTGLQKPNPPRPRGRSSKQHLIVQVSAPKTLLRSEDLHQQHCYHHHSHDYCTKEESLDLLHALQPRSWCFLFIWSFGLHYTCYGRPNSMGYILVFTDITLADEYFYVVYSDLDLGLHHPSLSDLFPSTIMSPPPAKPPVPTFGDRKRSAPSKIVSAPSPPRRISSRWHPSLVKSSKDTPPVPSSRSTSAERVRETRALYSSWHREKVARSREKIGIPPTKTTSLTRSLSAAKQSQEVRENFLKGRRTVSESRFTLEDRENSPPRRKVTSPPRYYEHRDKPGRKASFRTERNIAQKADEKMVTRGHNRSLSADPPRKWSNTSTESNRGNVMRHTVSSMNKIKKSSLPPNQVDSVCTATATRSSSVESSCRRRHSCHSPEPQLQSRKSPIGRKDSRNRGSPYSDVSVEMSDDKKLKQSESFDTTQSNETGYSSMLDLSTSPTPEKKVTEEHERRPRKRSEPQQPRPHSAPVRRSRFSASFIEQRNKWEALSRGENVGGRLSRSPTRSTSPLRSLTLVRQVSSSFRDIPAEVQCSGPRRSKSLDVLAPSPHSHPRRYRQYILELRNAAPRNPRISQLRRLFTSLERVHRLERSVSSVELSAAESNVYNIIDFETWKGMRERERKALEYNVLLKELNVAQKEREFLYKVTPERKWSGDCRLRGREVSVTDLRDKFACTTDNTSEVTHKRRRELEISKDTYRGLWRGSSVRDLSYKYQSPERPRVSRRGSSLSLSREDASLRQRGLWTSLSLEQVNAFRDHLAEIYGSMQSIRSWRERKQKNSEKSQYRSQRESLGYSVDVAETGRTLADKLNTLHVRGPSDPSRAVPRESSPSRSCKSTSSLSQVEDQRRKLSKQLSIELQEKVLEQRSGRGLQAAPVSINTLPAPDVSLSISPDSLSRSSPRTCYSLDISDSSEPNSLNSDQLLLVVQKPGQAGRSQSLPPEPSSDAETSDSEMSVRTVVHRDVAGKVKFFEKRARRNSRSSERHSSRGSQLNVDEVPHYATLPSRLKQQSQSKLFSPNYLPERSVSSVNLSSKADVASQAWRIYDKTNPVSGSSFQRLSDTTRGRKDGLASTSHSRSYLYHVKTGDVNRLKQRYESPEDAHRRARSLPNVNGPLSRVTPSGRTVVRGQEAGDVQYIRSKYEVPRRSHSPEHWQPVRDEYLPKSKLTSTLQTLASRSPAFHEPNTIERLARRDSVEKAVLRRVHTGTVEASVGRLEERRRLATDSGVSIIGQMYTSAPSMQELATMGPLVPPRPPPPLLGPQKPQRLGRTAPQPLFTSTPTPSPGDARAAHRQRALSVPEPVCPPPVAVHPPPGSTPLFTRPTTHYNADAHRPKSRYIPPESYGTSSTWAQGQGGSAWTQSLERPQRVTRAMTQSDHPPQVPSHHDAHCCTLRRPTTHTRSHARRSAAAAHHIYSQPYSHSQTLSRPHAYSQGREQAYVSKAVSWKEPLIGPLPFSYLASSQKSPPPRPESPYKYESGEVNIHYRTPVRIEQKEAIPEEELARRQEEHMKKVYENERRKKYLAELEDIERRRHTDNFTPLQKSPIPLNRYDDESSLGTLRGGARTPDVKQVARALYNFTAQNKRELTFNKGDVVFIRRQIDKNWYEGEVRGSVGIFPCNYVEIVPYENVKTMSRKPTEGQARARFNFQAQTSMEMSLSKGELVVLSRRVDENWYEGRIGNRKGIFPVSYVDTLVEPGSNDRPMSPSSSPLPRPALPAATLLYNGASSYSSPYSTLGRPGSQNDGRPYHQSLTVNTQQEPVPYRALYNYKPQNDDELELVEGDVVMVMEKCDDGWFVGTSRRTGLFGTFPGNYVEKV</sequence>
<dbReference type="Pfam" id="PF14604">
    <property type="entry name" value="SH3_9"/>
    <property type="match status" value="1"/>
</dbReference>
<feature type="compositionally biased region" description="Pro residues" evidence="4">
    <location>
        <begin position="1368"/>
        <end position="1378"/>
    </location>
</feature>
<evidence type="ECO:0000256" key="4">
    <source>
        <dbReference type="SAM" id="MobiDB-lite"/>
    </source>
</evidence>
<keyword evidence="2" id="KW-0677">Repeat</keyword>
<dbReference type="Pfam" id="PF07653">
    <property type="entry name" value="SH3_2"/>
    <property type="match status" value="1"/>
</dbReference>
<dbReference type="Pfam" id="PF00018">
    <property type="entry name" value="SH3_1"/>
    <property type="match status" value="1"/>
</dbReference>
<feature type="compositionally biased region" description="Polar residues" evidence="4">
    <location>
        <begin position="540"/>
        <end position="562"/>
    </location>
</feature>
<feature type="region of interest" description="Disordered" evidence="4">
    <location>
        <begin position="339"/>
        <end position="597"/>
    </location>
</feature>
<evidence type="ECO:0000313" key="6">
    <source>
        <dbReference type="EMBL" id="KAK4327940.1"/>
    </source>
</evidence>
<evidence type="ECO:0000256" key="3">
    <source>
        <dbReference type="PROSITE-ProRule" id="PRU00192"/>
    </source>
</evidence>
<dbReference type="EMBL" id="JAWZYT010000108">
    <property type="protein sequence ID" value="KAK4327940.1"/>
    <property type="molecule type" value="Genomic_DNA"/>
</dbReference>
<organism evidence="6 7">
    <name type="scientific">Petrolisthes manimaculis</name>
    <dbReference type="NCBI Taxonomy" id="1843537"/>
    <lineage>
        <taxon>Eukaryota</taxon>
        <taxon>Metazoa</taxon>
        <taxon>Ecdysozoa</taxon>
        <taxon>Arthropoda</taxon>
        <taxon>Crustacea</taxon>
        <taxon>Multicrustacea</taxon>
        <taxon>Malacostraca</taxon>
        <taxon>Eumalacostraca</taxon>
        <taxon>Eucarida</taxon>
        <taxon>Decapoda</taxon>
        <taxon>Pleocyemata</taxon>
        <taxon>Anomura</taxon>
        <taxon>Galatheoidea</taxon>
        <taxon>Porcellanidae</taxon>
        <taxon>Petrolisthes</taxon>
    </lineage>
</organism>
<comment type="caution">
    <text evidence="6">The sequence shown here is derived from an EMBL/GenBank/DDBJ whole genome shotgun (WGS) entry which is preliminary data.</text>
</comment>
<dbReference type="Gene3D" id="2.30.30.40">
    <property type="entry name" value="SH3 Domains"/>
    <property type="match status" value="3"/>
</dbReference>
<feature type="compositionally biased region" description="Basic and acidic residues" evidence="4">
    <location>
        <begin position="408"/>
        <end position="423"/>
    </location>
</feature>
<feature type="compositionally biased region" description="Polar residues" evidence="4">
    <location>
        <begin position="1"/>
        <end position="21"/>
    </location>
</feature>
<feature type="domain" description="SH3" evidence="5">
    <location>
        <begin position="1755"/>
        <end position="1814"/>
    </location>
</feature>
<feature type="compositionally biased region" description="Polar residues" evidence="4">
    <location>
        <begin position="1028"/>
        <end position="1041"/>
    </location>
</feature>
<dbReference type="PANTHER" id="PTHR14167">
    <property type="entry name" value="SH3 DOMAIN-CONTAINING"/>
    <property type="match status" value="1"/>
</dbReference>
<evidence type="ECO:0000313" key="7">
    <source>
        <dbReference type="Proteomes" id="UP001292094"/>
    </source>
</evidence>
<feature type="region of interest" description="Disordered" evidence="4">
    <location>
        <begin position="1171"/>
        <end position="1192"/>
    </location>
</feature>
<feature type="region of interest" description="Disordered" evidence="4">
    <location>
        <begin position="1002"/>
        <end position="1077"/>
    </location>
</feature>